<dbReference type="HAMAP" id="MF_00160">
    <property type="entry name" value="SerC_aminotrans_5"/>
    <property type="match status" value="1"/>
</dbReference>
<dbReference type="CDD" id="cd00611">
    <property type="entry name" value="PSAT_like"/>
    <property type="match status" value="1"/>
</dbReference>
<dbReference type="GO" id="GO:0005737">
    <property type="term" value="C:cytoplasm"/>
    <property type="evidence" value="ECO:0007669"/>
    <property type="project" value="TreeGrafter"/>
</dbReference>
<accession>A0A381VSJ1</accession>
<dbReference type="Gene3D" id="3.90.1150.10">
    <property type="entry name" value="Aspartate Aminotransferase, domain 1"/>
    <property type="match status" value="1"/>
</dbReference>
<evidence type="ECO:0000256" key="5">
    <source>
        <dbReference type="ARBA" id="ARBA00022576"/>
    </source>
</evidence>
<proteinExistence type="inferred from homology"/>
<keyword evidence="7" id="KW-0808">Transferase</keyword>
<keyword evidence="8" id="KW-0663">Pyridoxal phosphate</keyword>
<dbReference type="GO" id="GO:0006564">
    <property type="term" value="P:L-serine biosynthetic process"/>
    <property type="evidence" value="ECO:0007669"/>
    <property type="project" value="UniProtKB-KW"/>
</dbReference>
<evidence type="ECO:0000256" key="10">
    <source>
        <dbReference type="ARBA" id="ARBA00047630"/>
    </source>
</evidence>
<evidence type="ECO:0000256" key="7">
    <source>
        <dbReference type="ARBA" id="ARBA00022679"/>
    </source>
</evidence>
<evidence type="ECO:0000256" key="8">
    <source>
        <dbReference type="ARBA" id="ARBA00022898"/>
    </source>
</evidence>
<dbReference type="NCBIfam" id="TIGR01364">
    <property type="entry name" value="serC_1"/>
    <property type="match status" value="1"/>
</dbReference>
<dbReference type="EMBL" id="UINC01009648">
    <property type="protein sequence ID" value="SVA43224.1"/>
    <property type="molecule type" value="Genomic_DNA"/>
</dbReference>
<dbReference type="UniPathway" id="UPA00135">
    <property type="reaction ID" value="UER00197"/>
</dbReference>
<dbReference type="PROSITE" id="PS00595">
    <property type="entry name" value="AA_TRANSFER_CLASS_5"/>
    <property type="match status" value="1"/>
</dbReference>
<dbReference type="GO" id="GO:0030170">
    <property type="term" value="F:pyridoxal phosphate binding"/>
    <property type="evidence" value="ECO:0007669"/>
    <property type="project" value="TreeGrafter"/>
</dbReference>
<evidence type="ECO:0000256" key="1">
    <source>
        <dbReference type="ARBA" id="ARBA00001933"/>
    </source>
</evidence>
<keyword evidence="6" id="KW-0028">Amino-acid biosynthesis</keyword>
<dbReference type="Pfam" id="PF00266">
    <property type="entry name" value="Aminotran_5"/>
    <property type="match status" value="1"/>
</dbReference>
<name>A0A381VSJ1_9ZZZZ</name>
<evidence type="ECO:0000256" key="4">
    <source>
        <dbReference type="ARBA" id="ARBA00013030"/>
    </source>
</evidence>
<dbReference type="GO" id="GO:0004648">
    <property type="term" value="F:O-phospho-L-serine:2-oxoglutarate aminotransferase activity"/>
    <property type="evidence" value="ECO:0007669"/>
    <property type="project" value="UniProtKB-EC"/>
</dbReference>
<dbReference type="InterPro" id="IPR015421">
    <property type="entry name" value="PyrdxlP-dep_Trfase_major"/>
</dbReference>
<keyword evidence="5" id="KW-0032">Aminotransferase</keyword>
<comment type="cofactor">
    <cofactor evidence="1">
        <name>pyridoxal 5'-phosphate</name>
        <dbReference type="ChEBI" id="CHEBI:597326"/>
    </cofactor>
</comment>
<sequence length="359" mass="40268">MTQAYNFSAGPAMLPRQVLEKIQQELLEYGNSKASVMEISHRGIDFMELAQRSEKDLRELMHIPGNYKVLFLQGGASAQFSMVPANLLRGKTKANYAHTGHWSKKAIAEGRRYCDVNICTDSSSNKYTDIEDFADWNIDPDGAYLHYTPNETIAGLEFDYTPDLDMPLVADMSSTILSREIDVSKYGVIYAGAQKNIGPAGLTVVIVREDLIGQVVDSQPTLFDYSTQANNDSMYNTPATFSWYVAGYVFEWIKEQGGLSVMAKINQTKAQTLYRAIDNSDFYSNPVASKYRSWMNIPFLLADEKLNELFLERSTDANLLTLKGHRSVGGMRASIYNAMPQEGVDALVDFMNNFEKDYG</sequence>
<dbReference type="AlphaFoldDB" id="A0A381VSJ1"/>
<dbReference type="SUPFAM" id="SSF53383">
    <property type="entry name" value="PLP-dependent transferases"/>
    <property type="match status" value="1"/>
</dbReference>
<evidence type="ECO:0000256" key="9">
    <source>
        <dbReference type="ARBA" id="ARBA00023299"/>
    </source>
</evidence>
<dbReference type="Gene3D" id="3.40.640.10">
    <property type="entry name" value="Type I PLP-dependent aspartate aminotransferase-like (Major domain)"/>
    <property type="match status" value="1"/>
</dbReference>
<evidence type="ECO:0000313" key="13">
    <source>
        <dbReference type="EMBL" id="SVA43224.1"/>
    </source>
</evidence>
<dbReference type="PANTHER" id="PTHR43247:SF1">
    <property type="entry name" value="PHOSPHOSERINE AMINOTRANSFERASE"/>
    <property type="match status" value="1"/>
</dbReference>
<dbReference type="PIRSF" id="PIRSF000525">
    <property type="entry name" value="SerC"/>
    <property type="match status" value="1"/>
</dbReference>
<evidence type="ECO:0000256" key="11">
    <source>
        <dbReference type="ARBA" id="ARBA00049007"/>
    </source>
</evidence>
<feature type="domain" description="Aminotransferase class V" evidence="12">
    <location>
        <begin position="5"/>
        <end position="347"/>
    </location>
</feature>
<evidence type="ECO:0000256" key="3">
    <source>
        <dbReference type="ARBA" id="ARBA00006904"/>
    </source>
</evidence>
<dbReference type="InterPro" id="IPR015422">
    <property type="entry name" value="PyrdxlP-dep_Trfase_small"/>
</dbReference>
<dbReference type="FunFam" id="3.90.1150.10:FF:000006">
    <property type="entry name" value="Phosphoserine aminotransferase"/>
    <property type="match status" value="1"/>
</dbReference>
<protein>
    <recommendedName>
        <fullName evidence="4">phosphoserine transaminase</fullName>
        <ecNumber evidence="4">2.6.1.52</ecNumber>
    </recommendedName>
</protein>
<evidence type="ECO:0000259" key="12">
    <source>
        <dbReference type="Pfam" id="PF00266"/>
    </source>
</evidence>
<organism evidence="13">
    <name type="scientific">marine metagenome</name>
    <dbReference type="NCBI Taxonomy" id="408172"/>
    <lineage>
        <taxon>unclassified sequences</taxon>
        <taxon>metagenomes</taxon>
        <taxon>ecological metagenomes</taxon>
    </lineage>
</organism>
<comment type="catalytic activity">
    <reaction evidence="11">
        <text>O-phospho-L-serine + 2-oxoglutarate = 3-phosphooxypyruvate + L-glutamate</text>
        <dbReference type="Rhea" id="RHEA:14329"/>
        <dbReference type="ChEBI" id="CHEBI:16810"/>
        <dbReference type="ChEBI" id="CHEBI:18110"/>
        <dbReference type="ChEBI" id="CHEBI:29985"/>
        <dbReference type="ChEBI" id="CHEBI:57524"/>
        <dbReference type="EC" id="2.6.1.52"/>
    </reaction>
</comment>
<dbReference type="PANTHER" id="PTHR43247">
    <property type="entry name" value="PHOSPHOSERINE AMINOTRANSFERASE"/>
    <property type="match status" value="1"/>
</dbReference>
<comment type="catalytic activity">
    <reaction evidence="10">
        <text>4-(phosphooxy)-L-threonine + 2-oxoglutarate = (R)-3-hydroxy-2-oxo-4-phosphooxybutanoate + L-glutamate</text>
        <dbReference type="Rhea" id="RHEA:16573"/>
        <dbReference type="ChEBI" id="CHEBI:16810"/>
        <dbReference type="ChEBI" id="CHEBI:29985"/>
        <dbReference type="ChEBI" id="CHEBI:58452"/>
        <dbReference type="ChEBI" id="CHEBI:58538"/>
        <dbReference type="EC" id="2.6.1.52"/>
    </reaction>
</comment>
<dbReference type="FunFam" id="3.40.640.10:FF:000010">
    <property type="entry name" value="Phosphoserine aminotransferase"/>
    <property type="match status" value="1"/>
</dbReference>
<dbReference type="InterPro" id="IPR022278">
    <property type="entry name" value="Pser_aminoTfrase"/>
</dbReference>
<keyword evidence="9" id="KW-0718">Serine biosynthesis</keyword>
<evidence type="ECO:0000256" key="2">
    <source>
        <dbReference type="ARBA" id="ARBA00005099"/>
    </source>
</evidence>
<dbReference type="InterPro" id="IPR015424">
    <property type="entry name" value="PyrdxlP-dep_Trfase"/>
</dbReference>
<dbReference type="EC" id="2.6.1.52" evidence="4"/>
<gene>
    <name evidence="13" type="ORF">METZ01_LOCUS96078</name>
</gene>
<dbReference type="InterPro" id="IPR000192">
    <property type="entry name" value="Aminotrans_V_dom"/>
</dbReference>
<reference evidence="13" key="1">
    <citation type="submission" date="2018-05" db="EMBL/GenBank/DDBJ databases">
        <authorList>
            <person name="Lanie J.A."/>
            <person name="Ng W.-L."/>
            <person name="Kazmierczak K.M."/>
            <person name="Andrzejewski T.M."/>
            <person name="Davidsen T.M."/>
            <person name="Wayne K.J."/>
            <person name="Tettelin H."/>
            <person name="Glass J.I."/>
            <person name="Rusch D."/>
            <person name="Podicherti R."/>
            <person name="Tsui H.-C.T."/>
            <person name="Winkler M.E."/>
        </authorList>
    </citation>
    <scope>NUCLEOTIDE SEQUENCE</scope>
</reference>
<comment type="similarity">
    <text evidence="3">Belongs to the class-V pyridoxal-phosphate-dependent aminotransferase family. SerC subfamily.</text>
</comment>
<dbReference type="NCBIfam" id="NF003764">
    <property type="entry name" value="PRK05355.1"/>
    <property type="match status" value="1"/>
</dbReference>
<evidence type="ECO:0000256" key="6">
    <source>
        <dbReference type="ARBA" id="ARBA00022605"/>
    </source>
</evidence>
<dbReference type="InterPro" id="IPR020578">
    <property type="entry name" value="Aminotrans_V_PyrdxlP_BS"/>
</dbReference>
<comment type="pathway">
    <text evidence="2">Amino-acid biosynthesis; L-serine biosynthesis; L-serine from 3-phospho-D-glycerate: step 2/3.</text>
</comment>